<evidence type="ECO:0000256" key="1">
    <source>
        <dbReference type="SAM" id="Phobius"/>
    </source>
</evidence>
<gene>
    <name evidence="2" type="ORF">WB403_15720</name>
</gene>
<organism evidence="2 3">
    <name type="scientific">Streptomyces brasiliscabiei</name>
    <dbReference type="NCBI Taxonomy" id="2736302"/>
    <lineage>
        <taxon>Bacteria</taxon>
        <taxon>Bacillati</taxon>
        <taxon>Actinomycetota</taxon>
        <taxon>Actinomycetes</taxon>
        <taxon>Kitasatosporales</taxon>
        <taxon>Streptomycetaceae</taxon>
        <taxon>Streptomyces</taxon>
    </lineage>
</organism>
<dbReference type="EMBL" id="JBBAYM010000009">
    <property type="protein sequence ID" value="MEI5610618.1"/>
    <property type="molecule type" value="Genomic_DNA"/>
</dbReference>
<evidence type="ECO:0000313" key="2">
    <source>
        <dbReference type="EMBL" id="MEI5610618.1"/>
    </source>
</evidence>
<reference evidence="2 3" key="1">
    <citation type="submission" date="2024-03" db="EMBL/GenBank/DDBJ databases">
        <title>First Report of Pectobacterium brasiliscabiei causing potato scab in china.</title>
        <authorList>
            <person name="Handique U."/>
        </authorList>
    </citation>
    <scope>NUCLEOTIDE SEQUENCE [LARGE SCALE GENOMIC DNA]</scope>
    <source>
        <strain evidence="2 3">ZRIMU1503</strain>
    </source>
</reference>
<accession>A0ABU8GBP3</accession>
<keyword evidence="3" id="KW-1185">Reference proteome</keyword>
<sequence>MSDSGRGTAVGKNNTVVTGIQNVHNGLGWPAVAGLIVILACLAMAGSYFLLPEDTGGNNQPQDPQKAGEEPFHVAVRQVWDLPQDGTFWVFPERLPAGSLDAPSDQDQRASRQYASLGGIRGGRNCGEVCTSVSRYHVTLTGNRLQPVHIDAIRAKVLSKKVAPSGTFVCVPPQGGGPADTVYIDLDSPSKDGMEVDKHNTPTTRIFADGQNRYAAQDEPLDFIVIGGTAEPSLYTWELEVKLSYDGKQETQTIRLKDNKPFRTVGWLHVPEYKAVYVQNPTGDLVESGERQPKCTQPS</sequence>
<dbReference type="Proteomes" id="UP001365781">
    <property type="component" value="Unassembled WGS sequence"/>
</dbReference>
<dbReference type="RefSeq" id="WP_336540173.1">
    <property type="nucleotide sequence ID" value="NZ_JBBAYL010000013.1"/>
</dbReference>
<evidence type="ECO:0000313" key="3">
    <source>
        <dbReference type="Proteomes" id="UP001365781"/>
    </source>
</evidence>
<keyword evidence="1" id="KW-1133">Transmembrane helix</keyword>
<proteinExistence type="predicted"/>
<comment type="caution">
    <text evidence="2">The sequence shown here is derived from an EMBL/GenBank/DDBJ whole genome shotgun (WGS) entry which is preliminary data.</text>
</comment>
<name>A0ABU8GBP3_9ACTN</name>
<keyword evidence="1" id="KW-0812">Transmembrane</keyword>
<feature type="transmembrane region" description="Helical" evidence="1">
    <location>
        <begin position="27"/>
        <end position="51"/>
    </location>
</feature>
<protein>
    <submittedName>
        <fullName evidence="2">Uncharacterized protein</fullName>
    </submittedName>
</protein>
<keyword evidence="1" id="KW-0472">Membrane</keyword>